<sequence>MTSLTPLSKVPLLEEKELGHLVTQAKVFDCTHKRCNGEFVDKKSKTVSEKYASAILQKFGETSTQLKFDAKTWHEIVRGVGHGQLYGFGREDPRHILETSYPWQSFQTIPSSEDAPFL</sequence>
<evidence type="ECO:0000313" key="2">
    <source>
        <dbReference type="RefSeq" id="XP_021277154.1"/>
    </source>
</evidence>
<evidence type="ECO:0000313" key="1">
    <source>
        <dbReference type="Proteomes" id="UP000504621"/>
    </source>
</evidence>
<dbReference type="AlphaFoldDB" id="A0A6J0ZSA9"/>
<organism evidence="1 2">
    <name type="scientific">Herrania umbratica</name>
    <dbReference type="NCBI Taxonomy" id="108875"/>
    <lineage>
        <taxon>Eukaryota</taxon>
        <taxon>Viridiplantae</taxon>
        <taxon>Streptophyta</taxon>
        <taxon>Embryophyta</taxon>
        <taxon>Tracheophyta</taxon>
        <taxon>Spermatophyta</taxon>
        <taxon>Magnoliopsida</taxon>
        <taxon>eudicotyledons</taxon>
        <taxon>Gunneridae</taxon>
        <taxon>Pentapetalae</taxon>
        <taxon>rosids</taxon>
        <taxon>malvids</taxon>
        <taxon>Malvales</taxon>
        <taxon>Malvaceae</taxon>
        <taxon>Byttnerioideae</taxon>
        <taxon>Herrania</taxon>
    </lineage>
</organism>
<keyword evidence="1" id="KW-1185">Reference proteome</keyword>
<dbReference type="OrthoDB" id="10607723at2759"/>
<protein>
    <submittedName>
        <fullName evidence="2">Uncharacterized protein LOC110411355</fullName>
    </submittedName>
</protein>
<dbReference type="InterPro" id="IPR004252">
    <property type="entry name" value="Probable_transposase_24"/>
</dbReference>
<name>A0A6J0ZSA9_9ROSI</name>
<dbReference type="Proteomes" id="UP000504621">
    <property type="component" value="Unplaced"/>
</dbReference>
<gene>
    <name evidence="2" type="primary">LOC110411355</name>
</gene>
<proteinExistence type="predicted"/>
<dbReference type="GeneID" id="110411355"/>
<dbReference type="RefSeq" id="XP_021277154.1">
    <property type="nucleotide sequence ID" value="XM_021421479.1"/>
</dbReference>
<dbReference type="Pfam" id="PF03004">
    <property type="entry name" value="Transposase_24"/>
    <property type="match status" value="1"/>
</dbReference>
<accession>A0A6J0ZSA9</accession>
<reference evidence="2" key="1">
    <citation type="submission" date="2025-08" db="UniProtKB">
        <authorList>
            <consortium name="RefSeq"/>
        </authorList>
    </citation>
    <scope>IDENTIFICATION</scope>
    <source>
        <tissue evidence="2">Leaf</tissue>
    </source>
</reference>